<feature type="compositionally biased region" description="Polar residues" evidence="1">
    <location>
        <begin position="8"/>
        <end position="19"/>
    </location>
</feature>
<organism evidence="3 4">
    <name type="scientific">Gardnerella vaginalis</name>
    <dbReference type="NCBI Taxonomy" id="2702"/>
    <lineage>
        <taxon>Bacteria</taxon>
        <taxon>Bacillati</taxon>
        <taxon>Actinomycetota</taxon>
        <taxon>Actinomycetes</taxon>
        <taxon>Bifidobacteriales</taxon>
        <taxon>Bifidobacteriaceae</taxon>
        <taxon>Gardnerella</taxon>
    </lineage>
</organism>
<accession>A0A2K1SUR8</accession>
<dbReference type="RefSeq" id="WP_103084745.1">
    <property type="nucleotide sequence ID" value="NZ_MNLH01000003.1"/>
</dbReference>
<dbReference type="EMBL" id="MNLH01000003">
    <property type="protein sequence ID" value="PNS43255.1"/>
    <property type="molecule type" value="Genomic_DNA"/>
</dbReference>
<proteinExistence type="predicted"/>
<name>A0A2K1SUR8_GARVA</name>
<reference evidence="3 4" key="1">
    <citation type="submission" date="2016-10" db="EMBL/GenBank/DDBJ databases">
        <authorList>
            <person name="Varghese N."/>
        </authorList>
    </citation>
    <scope>NUCLEOTIDE SEQUENCE [LARGE SCALE GENOMIC DNA]</scope>
    <source>
        <strain evidence="3 4">KA00225</strain>
    </source>
</reference>
<feature type="region of interest" description="Disordered" evidence="1">
    <location>
        <begin position="450"/>
        <end position="564"/>
    </location>
</feature>
<dbReference type="SUPFAM" id="SSF56112">
    <property type="entry name" value="Protein kinase-like (PK-like)"/>
    <property type="match status" value="1"/>
</dbReference>
<comment type="caution">
    <text evidence="3">The sequence shown here is derived from an EMBL/GenBank/DDBJ whole genome shotgun (WGS) entry which is preliminary data.</text>
</comment>
<feature type="compositionally biased region" description="Low complexity" evidence="1">
    <location>
        <begin position="501"/>
        <end position="512"/>
    </location>
</feature>
<dbReference type="Gene3D" id="3.90.1200.10">
    <property type="match status" value="1"/>
</dbReference>
<feature type="region of interest" description="Disordered" evidence="1">
    <location>
        <begin position="401"/>
        <end position="434"/>
    </location>
</feature>
<feature type="region of interest" description="Disordered" evidence="1">
    <location>
        <begin position="1"/>
        <end position="21"/>
    </location>
</feature>
<dbReference type="InterPro" id="IPR011009">
    <property type="entry name" value="Kinase-like_dom_sf"/>
</dbReference>
<feature type="compositionally biased region" description="Basic and acidic residues" evidence="1">
    <location>
        <begin position="359"/>
        <end position="368"/>
    </location>
</feature>
<feature type="region of interest" description="Disordered" evidence="1">
    <location>
        <begin position="351"/>
        <end position="373"/>
    </location>
</feature>
<evidence type="ECO:0000313" key="3">
    <source>
        <dbReference type="EMBL" id="PNS43255.1"/>
    </source>
</evidence>
<dbReference type="Proteomes" id="UP000236146">
    <property type="component" value="Unassembled WGS sequence"/>
</dbReference>
<feature type="region of interest" description="Disordered" evidence="1">
    <location>
        <begin position="83"/>
        <end position="106"/>
    </location>
</feature>
<dbReference type="Pfam" id="PF01636">
    <property type="entry name" value="APH"/>
    <property type="match status" value="1"/>
</dbReference>
<dbReference type="InterPro" id="IPR002575">
    <property type="entry name" value="Aminoglycoside_PTrfase"/>
</dbReference>
<feature type="domain" description="Aminoglycoside phosphotransferase" evidence="2">
    <location>
        <begin position="149"/>
        <end position="284"/>
    </location>
</feature>
<feature type="compositionally biased region" description="Low complexity" evidence="1">
    <location>
        <begin position="463"/>
        <end position="486"/>
    </location>
</feature>
<evidence type="ECO:0000313" key="4">
    <source>
        <dbReference type="Proteomes" id="UP000236146"/>
    </source>
</evidence>
<dbReference type="AlphaFoldDB" id="A0A2K1SUR8"/>
<feature type="compositionally biased region" description="Basic and acidic residues" evidence="1">
    <location>
        <begin position="513"/>
        <end position="526"/>
    </location>
</feature>
<evidence type="ECO:0000259" key="2">
    <source>
        <dbReference type="Pfam" id="PF01636"/>
    </source>
</evidence>
<feature type="compositionally biased region" description="Basic and acidic residues" evidence="1">
    <location>
        <begin position="548"/>
        <end position="564"/>
    </location>
</feature>
<gene>
    <name evidence="3" type="ORF">BFS05_04240</name>
</gene>
<protein>
    <recommendedName>
        <fullName evidence="2">Aminoglycoside phosphotransferase domain-containing protein</fullName>
    </recommendedName>
</protein>
<dbReference type="OrthoDB" id="3239865at2"/>
<sequence length="564" mass="61283">MPEVQFAGTRQSEQANATDASAGISHAVIQDVSGKLYDIFVSSEMKGRVRLRDRARAAWSLQQTKGLAGLGFAHDEMLNFYPGALRPSNESNDAEKKSSDSQANLNSSVMQGATYGEYKPLKDDNPTVLICSHLRGTARELNLLTTDDCMNVGTALGAIHRLRPTFLQRAKYPAFTTGNIRAQLTGWIKRLRSAGHIPTEITDSWSRVLETEGLWAFDTCPVHGGFSDGDLLFSGSTISAITNWQSMQINDPARDLAWIFAKLNEQKRDALLSSYGRMRGSHLDSLIMLRANLWLQMEQVGDFIQALQNADNIGIMRFKAQVERLAHELNRINGSKAAKNARANSVKPSTLTVGDLLSDDTRSSERKPATGANLKASYDTQIVTDASTDVTAESDVTLDRGAQVKDPTNEHTVQLNDDTNETTSSTSAKSGTFDSIETQVINSINNKEEANEVNENSADSTNATEATQATQAAKAAKAYETSGDAADNAEDTETRADDATATKATETNTTKAKATETKSDSTKTDNSKANQTKVDSDDAPATIAIPLLEREERAMRDARADLDN</sequence>
<evidence type="ECO:0000256" key="1">
    <source>
        <dbReference type="SAM" id="MobiDB-lite"/>
    </source>
</evidence>